<protein>
    <recommendedName>
        <fullName evidence="8">NAD kinase</fullName>
        <ecNumber evidence="8">2.7.1.23</ecNumber>
    </recommendedName>
    <alternativeName>
        <fullName evidence="8">ATP-dependent NAD kinase</fullName>
    </alternativeName>
</protein>
<feature type="binding site" evidence="8">
    <location>
        <begin position="48"/>
        <end position="49"/>
    </location>
    <ligand>
        <name>NAD(+)</name>
        <dbReference type="ChEBI" id="CHEBI:57540"/>
    </ligand>
</feature>
<dbReference type="EMBL" id="AGEG01000003">
    <property type="protein sequence ID" value="EHR37792.1"/>
    <property type="molecule type" value="Genomic_DNA"/>
</dbReference>
<evidence type="ECO:0000313" key="9">
    <source>
        <dbReference type="EMBL" id="EHR37792.1"/>
    </source>
</evidence>
<evidence type="ECO:0000256" key="6">
    <source>
        <dbReference type="ARBA" id="ARBA00023027"/>
    </source>
</evidence>
<evidence type="ECO:0000256" key="2">
    <source>
        <dbReference type="ARBA" id="ARBA00022741"/>
    </source>
</evidence>
<keyword evidence="3 8" id="KW-0418">Kinase</keyword>
<dbReference type="SUPFAM" id="SSF111331">
    <property type="entry name" value="NAD kinase/diacylglycerol kinase-like"/>
    <property type="match status" value="1"/>
</dbReference>
<accession>H3NHZ3</accession>
<dbReference type="STRING" id="883113.HMPREF9708_00421"/>
<dbReference type="GO" id="GO:0005737">
    <property type="term" value="C:cytoplasm"/>
    <property type="evidence" value="ECO:0007669"/>
    <property type="project" value="UniProtKB-SubCell"/>
</dbReference>
<dbReference type="InterPro" id="IPR016064">
    <property type="entry name" value="NAD/diacylglycerol_kinase_sf"/>
</dbReference>
<dbReference type="GO" id="GO:0046872">
    <property type="term" value="F:metal ion binding"/>
    <property type="evidence" value="ECO:0007669"/>
    <property type="project" value="UniProtKB-UniRule"/>
</dbReference>
<comment type="caution">
    <text evidence="8">Lacks conserved residue(s) required for the propagation of feature annotation.</text>
</comment>
<dbReference type="InterPro" id="IPR017437">
    <property type="entry name" value="ATP-NAD_kinase_PpnK-typ_C"/>
</dbReference>
<comment type="caution">
    <text evidence="9">The sequence shown here is derived from an EMBL/GenBank/DDBJ whole genome shotgun (WGS) entry which is preliminary data.</text>
</comment>
<dbReference type="Pfam" id="PF01513">
    <property type="entry name" value="NAD_kinase"/>
    <property type="match status" value="1"/>
</dbReference>
<comment type="cofactor">
    <cofactor evidence="8">
        <name>a divalent metal cation</name>
        <dbReference type="ChEBI" id="CHEBI:60240"/>
    </cofactor>
</comment>
<dbReference type="GO" id="GO:0003951">
    <property type="term" value="F:NAD+ kinase activity"/>
    <property type="evidence" value="ECO:0007669"/>
    <property type="project" value="UniProtKB-UniRule"/>
</dbReference>
<comment type="catalytic activity">
    <reaction evidence="7 8">
        <text>NAD(+) + ATP = ADP + NADP(+) + H(+)</text>
        <dbReference type="Rhea" id="RHEA:18629"/>
        <dbReference type="ChEBI" id="CHEBI:15378"/>
        <dbReference type="ChEBI" id="CHEBI:30616"/>
        <dbReference type="ChEBI" id="CHEBI:57540"/>
        <dbReference type="ChEBI" id="CHEBI:58349"/>
        <dbReference type="ChEBI" id="CHEBI:456216"/>
        <dbReference type="EC" id="2.7.1.23"/>
    </reaction>
</comment>
<keyword evidence="5 8" id="KW-0521">NADP</keyword>
<dbReference type="HAMAP" id="MF_00361">
    <property type="entry name" value="NAD_kinase"/>
    <property type="match status" value="1"/>
</dbReference>
<proteinExistence type="inferred from homology"/>
<dbReference type="HOGENOM" id="CLU_008831_0_3_9"/>
<dbReference type="Proteomes" id="UP000006190">
    <property type="component" value="Unassembled WGS sequence"/>
</dbReference>
<evidence type="ECO:0000256" key="5">
    <source>
        <dbReference type="ARBA" id="ARBA00022857"/>
    </source>
</evidence>
<dbReference type="NCBIfam" id="NF003424">
    <property type="entry name" value="PRK04885.1"/>
    <property type="match status" value="1"/>
</dbReference>
<evidence type="ECO:0000256" key="1">
    <source>
        <dbReference type="ARBA" id="ARBA00022679"/>
    </source>
</evidence>
<dbReference type="eggNOG" id="COG0061">
    <property type="taxonomic scope" value="Bacteria"/>
</dbReference>
<dbReference type="InterPro" id="IPR017438">
    <property type="entry name" value="ATP-NAD_kinase_N"/>
</dbReference>
<dbReference type="Gene3D" id="2.60.200.30">
    <property type="entry name" value="Probable inorganic polyphosphate/atp-NAD kinase, domain 2"/>
    <property type="match status" value="1"/>
</dbReference>
<keyword evidence="8" id="KW-0963">Cytoplasm</keyword>
<sequence>MKTIKIHANHLDLSQQIASKLKEKAENAGLTCLPLDQVSDYIITVGGDGTLLTAFHTYQDQLADSQFIGVHTGHLGFYTDWLGDEMDLLIQGILDNDEEAVSYPLLGIEVTLKGNQSLHYLALNEFILRSHRKTMVCDVAISDHFFEVFRGDGLCIATPTGSTGMNKSVGGAVLHPRVEAIQMTELASVNNRLYRSLASPIILPKDEWLTLKPADSMQGMNFSIDNRFFEDQVVEQVRLQMSQQRIHFASFRHMHYWDRVEASFIGSVNRKPSEEAGLRGIKLDL</sequence>
<dbReference type="GO" id="GO:0006741">
    <property type="term" value="P:NADP+ biosynthetic process"/>
    <property type="evidence" value="ECO:0007669"/>
    <property type="project" value="UniProtKB-UniRule"/>
</dbReference>
<gene>
    <name evidence="8" type="primary">nadK</name>
    <name evidence="9" type="ORF">HMPREF9708_00421</name>
</gene>
<dbReference type="GO" id="GO:0051287">
    <property type="term" value="F:NAD binding"/>
    <property type="evidence" value="ECO:0007669"/>
    <property type="project" value="UniProtKB-ARBA"/>
</dbReference>
<feature type="binding site" evidence="8">
    <location>
        <position position="152"/>
    </location>
    <ligand>
        <name>NAD(+)</name>
        <dbReference type="ChEBI" id="CHEBI:57540"/>
    </ligand>
</feature>
<dbReference type="Pfam" id="PF20143">
    <property type="entry name" value="NAD_kinase_C"/>
    <property type="match status" value="1"/>
</dbReference>
<organism evidence="9 10">
    <name type="scientific">Facklamia languida CCUG 37842</name>
    <dbReference type="NCBI Taxonomy" id="883113"/>
    <lineage>
        <taxon>Bacteria</taxon>
        <taxon>Bacillati</taxon>
        <taxon>Bacillota</taxon>
        <taxon>Bacilli</taxon>
        <taxon>Lactobacillales</taxon>
        <taxon>Aerococcaceae</taxon>
        <taxon>Facklamia</taxon>
    </lineage>
</organism>
<keyword evidence="4 8" id="KW-0067">ATP-binding</keyword>
<comment type="subcellular location">
    <subcellularLocation>
        <location evidence="8">Cytoplasm</location>
    </subcellularLocation>
</comment>
<dbReference type="PATRIC" id="fig|883113.3.peg.424"/>
<dbReference type="GO" id="GO:0019674">
    <property type="term" value="P:NAD+ metabolic process"/>
    <property type="evidence" value="ECO:0007669"/>
    <property type="project" value="InterPro"/>
</dbReference>
<dbReference type="PANTHER" id="PTHR20275">
    <property type="entry name" value="NAD KINASE"/>
    <property type="match status" value="1"/>
</dbReference>
<feature type="binding site" evidence="8">
    <location>
        <begin position="124"/>
        <end position="125"/>
    </location>
    <ligand>
        <name>NAD(+)</name>
        <dbReference type="ChEBI" id="CHEBI:57540"/>
    </ligand>
</feature>
<dbReference type="PANTHER" id="PTHR20275:SF0">
    <property type="entry name" value="NAD KINASE"/>
    <property type="match status" value="1"/>
</dbReference>
<reference evidence="9 10" key="1">
    <citation type="submission" date="2012-01" db="EMBL/GenBank/DDBJ databases">
        <title>The Genome Sequence of Facklamia languida CCUG 37842.</title>
        <authorList>
            <consortium name="The Broad Institute Genome Sequencing Platform"/>
            <person name="Earl A."/>
            <person name="Ward D."/>
            <person name="Feldgarden M."/>
            <person name="Gevers D."/>
            <person name="Huys G."/>
            <person name="Young S.K."/>
            <person name="Zeng Q."/>
            <person name="Gargeya S."/>
            <person name="Fitzgerald M."/>
            <person name="Haas B."/>
            <person name="Abouelleil A."/>
            <person name="Alvarado L."/>
            <person name="Arachchi H.M."/>
            <person name="Berlin A."/>
            <person name="Chapman S.B."/>
            <person name="Gearin G."/>
            <person name="Goldberg J."/>
            <person name="Griggs A."/>
            <person name="Gujja S."/>
            <person name="Hansen M."/>
            <person name="Heiman D."/>
            <person name="Howarth C."/>
            <person name="Larimer J."/>
            <person name="Lui A."/>
            <person name="MacDonald P.J.P."/>
            <person name="McCowen C."/>
            <person name="Montmayeur A."/>
            <person name="Murphy C."/>
            <person name="Neiman D."/>
            <person name="Pearson M."/>
            <person name="Priest M."/>
            <person name="Roberts A."/>
            <person name="Saif S."/>
            <person name="Shea T."/>
            <person name="Sisk P."/>
            <person name="Stolte C."/>
            <person name="Sykes S."/>
            <person name="Wortman J."/>
            <person name="Nusbaum C."/>
            <person name="Birren B."/>
        </authorList>
    </citation>
    <scope>NUCLEOTIDE SEQUENCE [LARGE SCALE GENOMIC DNA]</scope>
    <source>
        <strain evidence="9 10">CCUG 37842</strain>
    </source>
</reference>
<evidence type="ECO:0000256" key="3">
    <source>
        <dbReference type="ARBA" id="ARBA00022777"/>
    </source>
</evidence>
<evidence type="ECO:0000256" key="7">
    <source>
        <dbReference type="ARBA" id="ARBA00047925"/>
    </source>
</evidence>
<comment type="function">
    <text evidence="8">Involved in the regulation of the intracellular balance of NAD and NADP, and is a key enzyme in the biosynthesis of NADP. Catalyzes specifically the phosphorylation on 2'-hydroxyl of the adenosine moiety of NAD to yield NADP.</text>
</comment>
<keyword evidence="1 8" id="KW-0808">Transferase</keyword>
<dbReference type="InterPro" id="IPR002504">
    <property type="entry name" value="NADK"/>
</dbReference>
<keyword evidence="10" id="KW-1185">Reference proteome</keyword>
<keyword evidence="2 8" id="KW-0547">Nucleotide-binding</keyword>
<feature type="active site" description="Proton acceptor" evidence="8">
    <location>
        <position position="48"/>
    </location>
</feature>
<dbReference type="AlphaFoldDB" id="H3NHZ3"/>
<feature type="binding site" evidence="8">
    <location>
        <position position="187"/>
    </location>
    <ligand>
        <name>NAD(+)</name>
        <dbReference type="ChEBI" id="CHEBI:57540"/>
    </ligand>
</feature>
<dbReference type="EC" id="2.7.1.23" evidence="8"/>
<comment type="similarity">
    <text evidence="8">Belongs to the NAD kinase family.</text>
</comment>
<dbReference type="RefSeq" id="WP_006308380.1">
    <property type="nucleotide sequence ID" value="NZ_JH601133.1"/>
</dbReference>
<name>H3NHZ3_9LACT</name>
<feature type="binding site" evidence="8">
    <location>
        <position position="150"/>
    </location>
    <ligand>
        <name>NAD(+)</name>
        <dbReference type="ChEBI" id="CHEBI:57540"/>
    </ligand>
</feature>
<keyword evidence="6 8" id="KW-0520">NAD</keyword>
<evidence type="ECO:0000256" key="4">
    <source>
        <dbReference type="ARBA" id="ARBA00022840"/>
    </source>
</evidence>
<evidence type="ECO:0000313" key="10">
    <source>
        <dbReference type="Proteomes" id="UP000006190"/>
    </source>
</evidence>
<evidence type="ECO:0000256" key="8">
    <source>
        <dbReference type="HAMAP-Rule" id="MF_00361"/>
    </source>
</evidence>
<dbReference type="Gene3D" id="3.40.50.10330">
    <property type="entry name" value="Probable inorganic polyphosphate/atp-NAD kinase, domain 1"/>
    <property type="match status" value="1"/>
</dbReference>
<dbReference type="GO" id="GO:0005524">
    <property type="term" value="F:ATP binding"/>
    <property type="evidence" value="ECO:0007669"/>
    <property type="project" value="UniProtKB-KW"/>
</dbReference>